<dbReference type="PANTHER" id="PTHR47515">
    <property type="entry name" value="LOW CALCIUM RESPONSE LOCUS PROTEIN T"/>
    <property type="match status" value="1"/>
</dbReference>
<dbReference type="Pfam" id="PF13276">
    <property type="entry name" value="HTH_21"/>
    <property type="match status" value="1"/>
</dbReference>
<accession>A0A0H1RC20</accession>
<dbReference type="Proteomes" id="UP000035489">
    <property type="component" value="Unassembled WGS sequence"/>
</dbReference>
<dbReference type="InterPro" id="IPR012337">
    <property type="entry name" value="RNaseH-like_sf"/>
</dbReference>
<gene>
    <name evidence="3" type="ORF">AA309_12895</name>
</gene>
<dbReference type="SUPFAM" id="SSF53098">
    <property type="entry name" value="Ribonuclease H-like"/>
    <property type="match status" value="1"/>
</dbReference>
<keyword evidence="4" id="KW-1185">Reference proteome</keyword>
<organism evidence="3 4">
    <name type="scientific">Microvirga vignae</name>
    <dbReference type="NCBI Taxonomy" id="1225564"/>
    <lineage>
        <taxon>Bacteria</taxon>
        <taxon>Pseudomonadati</taxon>
        <taxon>Pseudomonadota</taxon>
        <taxon>Alphaproteobacteria</taxon>
        <taxon>Hyphomicrobiales</taxon>
        <taxon>Methylobacteriaceae</taxon>
        <taxon>Microvirga</taxon>
    </lineage>
</organism>
<sequence>MDHVRSRLKLSERRVCRVLGQHRSTQRRVPRGRDDEERLTADIIALARQYGRYGYRKIAELLRSTAGWVVNDKRVERIWRREGLKVPSMQPKKGRLWLNDGSCIRLRAERLNHVWSYDFVEVRTHDGRKYRMLNLIDEFTHECRAIRIQRQLTAADAIDVLSDLFILRGVPEHIRSDNGAEFVAKAVQDWIAAVGAKTAYIAPGSPWENGFIESFNARLRDELLDGEIFYSLKEAKIVIESWRRHYNALRPHGPLGYKPPAPEVFVPAMSARAAQQSQPAPPPALASRPSLH</sequence>
<evidence type="ECO:0000256" key="1">
    <source>
        <dbReference type="SAM" id="MobiDB-lite"/>
    </source>
</evidence>
<evidence type="ECO:0000313" key="3">
    <source>
        <dbReference type="EMBL" id="KLK92599.1"/>
    </source>
</evidence>
<dbReference type="NCBIfam" id="NF033516">
    <property type="entry name" value="transpos_IS3"/>
    <property type="match status" value="1"/>
</dbReference>
<dbReference type="InterPro" id="IPR036397">
    <property type="entry name" value="RNaseH_sf"/>
</dbReference>
<dbReference type="STRING" id="1225564.AA309_12895"/>
<dbReference type="InterPro" id="IPR048020">
    <property type="entry name" value="Transpos_IS3"/>
</dbReference>
<evidence type="ECO:0000313" key="4">
    <source>
        <dbReference type="Proteomes" id="UP000035489"/>
    </source>
</evidence>
<dbReference type="GO" id="GO:0003676">
    <property type="term" value="F:nucleic acid binding"/>
    <property type="evidence" value="ECO:0007669"/>
    <property type="project" value="InterPro"/>
</dbReference>
<dbReference type="EMBL" id="LCYG01000032">
    <property type="protein sequence ID" value="KLK92599.1"/>
    <property type="molecule type" value="Genomic_DNA"/>
</dbReference>
<dbReference type="InterPro" id="IPR001584">
    <property type="entry name" value="Integrase_cat-core"/>
</dbReference>
<dbReference type="Gene3D" id="3.30.420.10">
    <property type="entry name" value="Ribonuclease H-like superfamily/Ribonuclease H"/>
    <property type="match status" value="1"/>
</dbReference>
<comment type="caution">
    <text evidence="3">The sequence shown here is derived from an EMBL/GenBank/DDBJ whole genome shotgun (WGS) entry which is preliminary data.</text>
</comment>
<feature type="region of interest" description="Disordered" evidence="1">
    <location>
        <begin position="271"/>
        <end position="292"/>
    </location>
</feature>
<dbReference type="PANTHER" id="PTHR47515:SF1">
    <property type="entry name" value="BLR2054 PROTEIN"/>
    <property type="match status" value="1"/>
</dbReference>
<proteinExistence type="predicted"/>
<reference evidence="3 4" key="1">
    <citation type="submission" date="2015-05" db="EMBL/GenBank/DDBJ databases">
        <title>Draft genome sequence of Microvirga vignae strain BR3299, a novel nitrogen fixing bacteria isolated from Brazil semi-aired region.</title>
        <authorList>
            <person name="Zilli J.E."/>
            <person name="Passos S.R."/>
            <person name="Leite J."/>
            <person name="Baldani J.I."/>
            <person name="Xavier G.R."/>
            <person name="Rumjaneck N.G."/>
            <person name="Simoes-Araujo J.L."/>
        </authorList>
    </citation>
    <scope>NUCLEOTIDE SEQUENCE [LARGE SCALE GENOMIC DNA]</scope>
    <source>
        <strain evidence="3 4">BR3299</strain>
    </source>
</reference>
<dbReference type="PATRIC" id="fig|1225564.3.peg.3409"/>
<name>A0A0H1RC20_9HYPH</name>
<dbReference type="Pfam" id="PF13683">
    <property type="entry name" value="rve_3"/>
    <property type="match status" value="1"/>
</dbReference>
<dbReference type="PROSITE" id="PS50994">
    <property type="entry name" value="INTEGRASE"/>
    <property type="match status" value="1"/>
</dbReference>
<dbReference type="GO" id="GO:0015074">
    <property type="term" value="P:DNA integration"/>
    <property type="evidence" value="ECO:0007669"/>
    <property type="project" value="InterPro"/>
</dbReference>
<feature type="domain" description="Integrase catalytic" evidence="2">
    <location>
        <begin position="107"/>
        <end position="267"/>
    </location>
</feature>
<dbReference type="AlphaFoldDB" id="A0A0H1RC20"/>
<protein>
    <submittedName>
        <fullName evidence="3">Integrase</fullName>
    </submittedName>
</protein>
<evidence type="ECO:0000259" key="2">
    <source>
        <dbReference type="PROSITE" id="PS50994"/>
    </source>
</evidence>
<dbReference type="InterPro" id="IPR025948">
    <property type="entry name" value="HTH-like_dom"/>
</dbReference>